<dbReference type="PATRIC" id="fig|702438.4.peg.777"/>
<gene>
    <name evidence="1" type="ORF">HMPREF9431_00754</name>
</gene>
<sequence length="175" mass="19969">MTKFLNSIIPIFAAVVFASTNISCNKNRDEIQDMDYRLHKIEGVRRYEVTISGDLDSIPYHITAGGGAADYSRVKIYCRDSVYGDNSDFDIEEVKKLPTTLTFYTSPNSRWLDCNIVIKNFIEKVNGTINVHCKGYLNNKLIKDDQVSLNLTKYIYSFFLSFDADEGLHIINTVK</sequence>
<dbReference type="Proteomes" id="UP000005141">
    <property type="component" value="Unassembled WGS sequence"/>
</dbReference>
<protein>
    <submittedName>
        <fullName evidence="1">Uncharacterized protein</fullName>
    </submittedName>
</protein>
<dbReference type="EMBL" id="ADGI01000025">
    <property type="protein sequence ID" value="EGV33518.1"/>
    <property type="molecule type" value="Genomic_DNA"/>
</dbReference>
<accession>G1WAA9</accession>
<dbReference type="GeneID" id="95425459"/>
<keyword evidence="2" id="KW-1185">Reference proteome</keyword>
<dbReference type="AlphaFoldDB" id="G1WAA9"/>
<organism evidence="1 2">
    <name type="scientific">Segatella oulorum F0390</name>
    <dbReference type="NCBI Taxonomy" id="702438"/>
    <lineage>
        <taxon>Bacteria</taxon>
        <taxon>Pseudomonadati</taxon>
        <taxon>Bacteroidota</taxon>
        <taxon>Bacteroidia</taxon>
        <taxon>Bacteroidales</taxon>
        <taxon>Prevotellaceae</taxon>
        <taxon>Segatella</taxon>
    </lineage>
</organism>
<dbReference type="RefSeq" id="WP_004379755.1">
    <property type="nucleotide sequence ID" value="NZ_JH114215.1"/>
</dbReference>
<comment type="caution">
    <text evidence="1">The sequence shown here is derived from an EMBL/GenBank/DDBJ whole genome shotgun (WGS) entry which is preliminary data.</text>
</comment>
<evidence type="ECO:0000313" key="2">
    <source>
        <dbReference type="Proteomes" id="UP000005141"/>
    </source>
</evidence>
<reference evidence="1 2" key="1">
    <citation type="submission" date="2011-07" db="EMBL/GenBank/DDBJ databases">
        <title>The Genome Sequence of Prevotella oulorum F0390.</title>
        <authorList>
            <consortium name="The Broad Institute Genome Sequencing Platform"/>
            <consortium name="The Broad Institute Genome Sequencing Center for Infectious Disease"/>
            <person name="Earl A."/>
            <person name="Ward D."/>
            <person name="Feldgarden M."/>
            <person name="Gevers D."/>
            <person name="Izard J."/>
            <person name="Ganesan A."/>
            <person name="Baranova O.V."/>
            <person name="Blanton J.M."/>
            <person name="Tanner A.C."/>
            <person name="Dewhirst F.E."/>
            <person name="Young S.K."/>
            <person name="Zeng Q."/>
            <person name="Gargeya S."/>
            <person name="Fitzgerald M."/>
            <person name="Haas B."/>
            <person name="Abouelleil A."/>
            <person name="Alvarado L."/>
            <person name="Arachchi H.M."/>
            <person name="Berlin A."/>
            <person name="Brown A."/>
            <person name="Chapman S.B."/>
            <person name="Chen Z."/>
            <person name="Dunbar C."/>
            <person name="Freedman E."/>
            <person name="Gearin G."/>
            <person name="Gellesch M."/>
            <person name="Goldberg J."/>
            <person name="Griggs A."/>
            <person name="Gujja S."/>
            <person name="Heiman D."/>
            <person name="Howarth C."/>
            <person name="Larson L."/>
            <person name="Lui A."/>
            <person name="MacDonald P.J.P."/>
            <person name="Mehta T."/>
            <person name="Montmayeur A."/>
            <person name="Murphy C."/>
            <person name="Neiman D."/>
            <person name="Pearson M."/>
            <person name="Priest M."/>
            <person name="Roberts A."/>
            <person name="Saif S."/>
            <person name="Shea T."/>
            <person name="Shenoy N."/>
            <person name="Sisk P."/>
            <person name="Stolte C."/>
            <person name="Sykes S."/>
            <person name="Wortman J."/>
            <person name="Nusbaum C."/>
            <person name="Birren B."/>
        </authorList>
    </citation>
    <scope>NUCLEOTIDE SEQUENCE [LARGE SCALE GENOMIC DNA]</scope>
    <source>
        <strain evidence="1 2">F0390</strain>
    </source>
</reference>
<evidence type="ECO:0000313" key="1">
    <source>
        <dbReference type="EMBL" id="EGV33518.1"/>
    </source>
</evidence>
<name>G1WAA9_9BACT</name>
<proteinExistence type="predicted"/>
<dbReference type="HOGENOM" id="CLU_1531206_0_0_10"/>